<sequence>MPKKRASASSSSQVLEEGSADDFSGSSSKASASSSVSTTDDRINADANNNEEEENNGESNNTSKRSKTRKKRKVQTDYCEEVKLNTSITIDSNSLDYTEDKPPLNDFFDYRNYLEKTIIALDIGSSFVKGAKFKVINSKSKPSVTSVQMKFDTHQFYPSRIFCKTSGSTKFLVAEKAPENDGWKELENIKKLFLVQEALAIKVNNEKVTVSNAIYHFIKELLTKSITKKSQVNGKVVSELSNVSAFILTCPTGTTENIKKVYRNCLMKALASFEVDLDFEHLYVIEEFVLLKYYCDSQIDIVKEPTLYIDVGHLTLDISVVEFTEDGIPEITFKNGEVGGMSIVHKVIQSKYGEETLDILASQFESNSSSLIEELVPLEKEIEEALHQMMVPLCLIIVQKNIKTVHFAGAVTRCKYFETRFREILKKESIQDILDERRCYFKDQYKDIDAFDFNLNWTVDGLSALITGVEMIINSSIYATGEVPLTIGKNLDSNFDYHVGILDEWQKEYAINLDIAAYDMYAIQDFEIFILKFNAMFDLKKCSRIDQHNYNLMGISEFERFTTVELCIDGESILTTNPTFIVTSSVDLKAVHVNIYFKKRSLFAKSILKILRNGRLERIAVNDAVKTIFLTKESDEFTWYGSKYITKFYLTGCKANRIDESTVLIEFGDDTAMLDKLYSHKKSTLLTSLPEITEGDNEKVRKDMGSSCVACGLPIPDMATKYEVTPPVFHEYSFHLDEISKCGYICTGCHQTFKERKKGLRKSKKKKSKNKSKTKNKE</sequence>
<dbReference type="EMBL" id="GG738861">
    <property type="protein sequence ID" value="EFC45874.1"/>
    <property type="molecule type" value="Genomic_DNA"/>
</dbReference>
<dbReference type="GeneID" id="8858986"/>
<dbReference type="Gene3D" id="3.30.420.40">
    <property type="match status" value="2"/>
</dbReference>
<dbReference type="InParanoid" id="D2VBA2"/>
<gene>
    <name evidence="2" type="ORF">NAEGRDRAFT_66144</name>
</gene>
<dbReference type="AlphaFoldDB" id="D2VBA2"/>
<feature type="region of interest" description="Disordered" evidence="1">
    <location>
        <begin position="1"/>
        <end position="76"/>
    </location>
</feature>
<protein>
    <submittedName>
        <fullName evidence="2">Predicted protein</fullName>
    </submittedName>
</protein>
<feature type="compositionally biased region" description="Basic residues" evidence="1">
    <location>
        <begin position="64"/>
        <end position="73"/>
    </location>
</feature>
<evidence type="ECO:0000313" key="3">
    <source>
        <dbReference type="Proteomes" id="UP000006671"/>
    </source>
</evidence>
<organism evidence="3">
    <name type="scientific">Naegleria gruberi</name>
    <name type="common">Amoeba</name>
    <dbReference type="NCBI Taxonomy" id="5762"/>
    <lineage>
        <taxon>Eukaryota</taxon>
        <taxon>Discoba</taxon>
        <taxon>Heterolobosea</taxon>
        <taxon>Tetramitia</taxon>
        <taxon>Eutetramitia</taxon>
        <taxon>Vahlkampfiidae</taxon>
        <taxon>Naegleria</taxon>
    </lineage>
</organism>
<reference evidence="2 3" key="1">
    <citation type="journal article" date="2010" name="Cell">
        <title>The genome of Naegleria gruberi illuminates early eukaryotic versatility.</title>
        <authorList>
            <person name="Fritz-Laylin L.K."/>
            <person name="Prochnik S.E."/>
            <person name="Ginger M.L."/>
            <person name="Dacks J.B."/>
            <person name="Carpenter M.L."/>
            <person name="Field M.C."/>
            <person name="Kuo A."/>
            <person name="Paredez A."/>
            <person name="Chapman J."/>
            <person name="Pham J."/>
            <person name="Shu S."/>
            <person name="Neupane R."/>
            <person name="Cipriano M."/>
            <person name="Mancuso J."/>
            <person name="Tu H."/>
            <person name="Salamov A."/>
            <person name="Lindquist E."/>
            <person name="Shapiro H."/>
            <person name="Lucas S."/>
            <person name="Grigoriev I.V."/>
            <person name="Cande W.Z."/>
            <person name="Fulton C."/>
            <person name="Rokhsar D.S."/>
            <person name="Dawson S.C."/>
        </authorList>
    </citation>
    <scope>NUCLEOTIDE SEQUENCE [LARGE SCALE GENOMIC DNA]</scope>
    <source>
        <strain evidence="2 3">NEG-M</strain>
    </source>
</reference>
<proteinExistence type="predicted"/>
<dbReference type="InterPro" id="IPR043129">
    <property type="entry name" value="ATPase_NBD"/>
</dbReference>
<dbReference type="KEGG" id="ngr:NAEGRDRAFT_66144"/>
<keyword evidence="3" id="KW-1185">Reference proteome</keyword>
<dbReference type="Proteomes" id="UP000006671">
    <property type="component" value="Unassembled WGS sequence"/>
</dbReference>
<accession>D2VBA2</accession>
<dbReference type="VEuPathDB" id="AmoebaDB:NAEGRDRAFT_66144"/>
<feature type="region of interest" description="Disordered" evidence="1">
    <location>
        <begin position="755"/>
        <end position="778"/>
    </location>
</feature>
<dbReference type="RefSeq" id="XP_002678618.1">
    <property type="nucleotide sequence ID" value="XM_002678572.1"/>
</dbReference>
<dbReference type="SUPFAM" id="SSF53067">
    <property type="entry name" value="Actin-like ATPase domain"/>
    <property type="match status" value="1"/>
</dbReference>
<feature type="compositionally biased region" description="Low complexity" evidence="1">
    <location>
        <begin position="21"/>
        <end position="38"/>
    </location>
</feature>
<dbReference type="Gene3D" id="3.90.640.10">
    <property type="entry name" value="Actin, Chain A, domain 4"/>
    <property type="match status" value="1"/>
</dbReference>
<dbReference type="OrthoDB" id="10418901at2759"/>
<name>D2VBA2_NAEGR</name>
<evidence type="ECO:0000256" key="1">
    <source>
        <dbReference type="SAM" id="MobiDB-lite"/>
    </source>
</evidence>
<evidence type="ECO:0000313" key="2">
    <source>
        <dbReference type="EMBL" id="EFC45874.1"/>
    </source>
</evidence>